<dbReference type="InterPro" id="IPR012545">
    <property type="entry name" value="DUF1697"/>
</dbReference>
<comment type="caution">
    <text evidence="1">The sequence shown here is derived from an EMBL/GenBank/DDBJ whole genome shotgun (WGS) entry which is preliminary data.</text>
</comment>
<evidence type="ECO:0000313" key="1">
    <source>
        <dbReference type="EMBL" id="MFC0215520.1"/>
    </source>
</evidence>
<protein>
    <submittedName>
        <fullName evidence="1">DUF1697 domain-containing protein</fullName>
    </submittedName>
</protein>
<organism evidence="1 2">
    <name type="scientific">Paenibacillus chartarius</name>
    <dbReference type="NCBI Taxonomy" id="747481"/>
    <lineage>
        <taxon>Bacteria</taxon>
        <taxon>Bacillati</taxon>
        <taxon>Bacillota</taxon>
        <taxon>Bacilli</taxon>
        <taxon>Bacillales</taxon>
        <taxon>Paenibacillaceae</taxon>
        <taxon>Paenibacillus</taxon>
    </lineage>
</organism>
<name>A0ABV6DS91_9BACL</name>
<evidence type="ECO:0000313" key="2">
    <source>
        <dbReference type="Proteomes" id="UP001589776"/>
    </source>
</evidence>
<sequence>MAIYAAFWRGINVGGKNMIKMAELKKTLELMGLRQVQTYINSGNALFESEEPAAALSERIEAEVLKLQGVSSKVMLRTAEELERIVKECPYLGEMDENGKNVHVGLLSEPASGQQLDKLADRIGETDEFTVCSLEIYFLYRRSILESRLASNVQKLGKQITTRNMNTMNKLHELAQRMKA</sequence>
<keyword evidence="2" id="KW-1185">Reference proteome</keyword>
<gene>
    <name evidence="1" type="ORF">ACFFK0_24300</name>
</gene>
<dbReference type="Pfam" id="PF08002">
    <property type="entry name" value="DUF1697"/>
    <property type="match status" value="1"/>
</dbReference>
<dbReference type="SUPFAM" id="SSF160379">
    <property type="entry name" value="SP0830-like"/>
    <property type="match status" value="1"/>
</dbReference>
<dbReference type="PANTHER" id="PTHR36439:SF1">
    <property type="entry name" value="DUF1697 DOMAIN-CONTAINING PROTEIN"/>
    <property type="match status" value="1"/>
</dbReference>
<accession>A0ABV6DS91</accession>
<reference evidence="1 2" key="1">
    <citation type="submission" date="2024-09" db="EMBL/GenBank/DDBJ databases">
        <authorList>
            <person name="Sun Q."/>
            <person name="Mori K."/>
        </authorList>
    </citation>
    <scope>NUCLEOTIDE SEQUENCE [LARGE SCALE GENOMIC DNA]</scope>
    <source>
        <strain evidence="1 2">CCM 7759</strain>
    </source>
</reference>
<dbReference type="PANTHER" id="PTHR36439">
    <property type="entry name" value="BLL4334 PROTEIN"/>
    <property type="match status" value="1"/>
</dbReference>
<proteinExistence type="predicted"/>
<dbReference type="EMBL" id="JBHLWN010000098">
    <property type="protein sequence ID" value="MFC0215520.1"/>
    <property type="molecule type" value="Genomic_DNA"/>
</dbReference>
<dbReference type="Gene3D" id="3.30.70.1280">
    <property type="entry name" value="SP0830-like domains"/>
    <property type="match status" value="1"/>
</dbReference>
<dbReference type="RefSeq" id="WP_377472968.1">
    <property type="nucleotide sequence ID" value="NZ_JBHLWN010000098.1"/>
</dbReference>
<dbReference type="Proteomes" id="UP001589776">
    <property type="component" value="Unassembled WGS sequence"/>
</dbReference>
<dbReference type="PIRSF" id="PIRSF008502">
    <property type="entry name" value="UCP008502"/>
    <property type="match status" value="1"/>
</dbReference>